<accession>A0A9X3I8M4</accession>
<dbReference type="InterPro" id="IPR043964">
    <property type="entry name" value="P-loop_TraG"/>
</dbReference>
<feature type="domain" description="TraG P-loop" evidence="1">
    <location>
        <begin position="386"/>
        <end position="794"/>
    </location>
</feature>
<dbReference type="Gene3D" id="3.40.50.300">
    <property type="entry name" value="P-loop containing nucleotide triphosphate hydrolases"/>
    <property type="match status" value="1"/>
</dbReference>
<protein>
    <submittedName>
        <fullName evidence="2">TraG family conjugative transposon ATPase</fullName>
    </submittedName>
</protein>
<dbReference type="NCBIfam" id="TIGR03783">
    <property type="entry name" value="Bac_Flav_CT_G"/>
    <property type="match status" value="1"/>
</dbReference>
<proteinExistence type="predicted"/>
<dbReference type="Gene3D" id="1.10.8.730">
    <property type="match status" value="1"/>
</dbReference>
<evidence type="ECO:0000313" key="2">
    <source>
        <dbReference type="EMBL" id="MCX3264987.1"/>
    </source>
</evidence>
<sequence length="818" mass="92437">MQKQNEFRVPYLGIDLSADMDLLYGMNGEFSVLIRMVNPVLRYSGDASGYNAFHSLFLGILKMLGEGYVLQKQDVFFRALYAGGELGAGYLDETYFAHFRGREYIGLETVFVLTRQVPRGRFYVYDPALRRDFKLMVNKIMGVLEQAGCLPVLLREKEINRYVMRMLSLNFSDGNLVLDNFSPGDHEVGMGKRAFRSVSLIDIDQINLPASLSTSGFLSAADALSGFPADLLHFLFKVPDFSVMVFNQVIEVPAQPSLLRGLELKRKRHSGIPDPANQICVEDISLLLDDVARDNRLLVHAHFNVLVCADKHKLSRACNFLESALFQIGIIPSANAYNQMELFRTVLPGNSAELKKYDWFLTTAEAALCLFFKESIPKDEDSSFLVRFTDRQGIPLAMDPLDLPMKTGRINNRNKFVLGPSGSGKSFFMNALIEQYLRYEMDVVIVDTGHSYSGLCSYFGGKYLTYSEQAPITMNPFSISEGEYNIEKKDFLATLVCLIWKGADGVATQVEKDVIAAVISGYYSSGFERLKVGGFKLNFDSFYEFALGKIPEIKEQEKISFDLDEFRYVLKKFYKGGEFAQILNEDADASLLTERMIVFEIDSIKNHKVLFPIVTLIIMDVFIQKMRFRNAFRKSLILEEAWKSLASPLMADYILFLFKTVRKFWGEVIVVTQELGDIIGNAIVKDSIISNSDTVCLLDQRKFRDNYADIAALLSISEVERRKIFSINQLDNQAGRGPFKEVYIRRGSVGEVYGIEVSLAQYLCYTTEKPEKRAVEYYRLKSGSYEEAIKHFIADFLSSGKDLGSFVVGVNNETGSQG</sequence>
<dbReference type="SUPFAM" id="SSF52540">
    <property type="entry name" value="P-loop containing nucleoside triphosphate hydrolases"/>
    <property type="match status" value="1"/>
</dbReference>
<dbReference type="InterPro" id="IPR053155">
    <property type="entry name" value="F-pilin_assembly_TraC"/>
</dbReference>
<evidence type="ECO:0000313" key="3">
    <source>
        <dbReference type="Proteomes" id="UP001142592"/>
    </source>
</evidence>
<dbReference type="Proteomes" id="UP001142592">
    <property type="component" value="Unassembled WGS sequence"/>
</dbReference>
<dbReference type="InterPro" id="IPR027417">
    <property type="entry name" value="P-loop_NTPase"/>
</dbReference>
<dbReference type="PANTHER" id="PTHR38467:SF1">
    <property type="entry name" value="CONJUGATIVE TRANSFER: ASSEMBLY"/>
    <property type="match status" value="1"/>
</dbReference>
<dbReference type="AlphaFoldDB" id="A0A9X3I8M4"/>
<gene>
    <name evidence="2" type="ORF">OQZ29_09535</name>
</gene>
<organism evidence="2 3">
    <name type="scientific">Pedobacter agri</name>
    <dbReference type="NCBI Taxonomy" id="454586"/>
    <lineage>
        <taxon>Bacteria</taxon>
        <taxon>Pseudomonadati</taxon>
        <taxon>Bacteroidota</taxon>
        <taxon>Sphingobacteriia</taxon>
        <taxon>Sphingobacteriales</taxon>
        <taxon>Sphingobacteriaceae</taxon>
        <taxon>Pedobacter</taxon>
    </lineage>
</organism>
<keyword evidence="3" id="KW-1185">Reference proteome</keyword>
<dbReference type="PANTHER" id="PTHR38467">
    <property type="match status" value="1"/>
</dbReference>
<name>A0A9X3I8M4_9SPHI</name>
<dbReference type="InterPro" id="IPR022509">
    <property type="entry name" value="Conjugation_ATPase_TraG"/>
</dbReference>
<dbReference type="RefSeq" id="WP_010599852.1">
    <property type="nucleotide sequence ID" value="NZ_JAPJUH010000003.1"/>
</dbReference>
<evidence type="ECO:0000259" key="1">
    <source>
        <dbReference type="Pfam" id="PF19044"/>
    </source>
</evidence>
<dbReference type="Pfam" id="PF19044">
    <property type="entry name" value="P-loop_TraG"/>
    <property type="match status" value="1"/>
</dbReference>
<comment type="caution">
    <text evidence="2">The sequence shown here is derived from an EMBL/GenBank/DDBJ whole genome shotgun (WGS) entry which is preliminary data.</text>
</comment>
<dbReference type="EMBL" id="JAPJUH010000003">
    <property type="protein sequence ID" value="MCX3264987.1"/>
    <property type="molecule type" value="Genomic_DNA"/>
</dbReference>
<reference evidence="2" key="1">
    <citation type="submission" date="2022-11" db="EMBL/GenBank/DDBJ databases">
        <authorList>
            <person name="Graham C."/>
            <person name="Newman J.D."/>
        </authorList>
    </citation>
    <scope>NUCLEOTIDE SEQUENCE</scope>
    <source>
        <strain evidence="2">DSM 19486</strain>
    </source>
</reference>